<dbReference type="InterPro" id="IPR002068">
    <property type="entry name" value="A-crystallin/Hsp20_dom"/>
</dbReference>
<evidence type="ECO:0000256" key="3">
    <source>
        <dbReference type="SAM" id="MobiDB-lite"/>
    </source>
</evidence>
<dbReference type="AlphaFoldDB" id="A0A7Y0HEI9"/>
<dbReference type="InterPro" id="IPR008978">
    <property type="entry name" value="HSP20-like_chaperone"/>
</dbReference>
<dbReference type="PANTHER" id="PTHR11527">
    <property type="entry name" value="HEAT-SHOCK PROTEIN 20 FAMILY MEMBER"/>
    <property type="match status" value="1"/>
</dbReference>
<comment type="similarity">
    <text evidence="1 2">Belongs to the small heat shock protein (HSP20) family.</text>
</comment>
<proteinExistence type="inferred from homology"/>
<keyword evidence="6" id="KW-1185">Reference proteome</keyword>
<dbReference type="SUPFAM" id="SSF49764">
    <property type="entry name" value="HSP20-like chaperones"/>
    <property type="match status" value="1"/>
</dbReference>
<feature type="region of interest" description="Disordered" evidence="3">
    <location>
        <begin position="1"/>
        <end position="38"/>
    </location>
</feature>
<dbReference type="EMBL" id="JABBNT010000001">
    <property type="protein sequence ID" value="NMM42982.1"/>
    <property type="molecule type" value="Genomic_DNA"/>
</dbReference>
<dbReference type="PROSITE" id="PS01031">
    <property type="entry name" value="SHSP"/>
    <property type="match status" value="1"/>
</dbReference>
<comment type="caution">
    <text evidence="5">The sequence shown here is derived from an EMBL/GenBank/DDBJ whole genome shotgun (WGS) entry which is preliminary data.</text>
</comment>
<dbReference type="CDD" id="cd06464">
    <property type="entry name" value="ACD_sHsps-like"/>
    <property type="match status" value="1"/>
</dbReference>
<evidence type="ECO:0000313" key="5">
    <source>
        <dbReference type="EMBL" id="NMM42982.1"/>
    </source>
</evidence>
<dbReference type="InterPro" id="IPR031107">
    <property type="entry name" value="Small_HSP"/>
</dbReference>
<dbReference type="Pfam" id="PF00011">
    <property type="entry name" value="HSP20"/>
    <property type="match status" value="1"/>
</dbReference>
<dbReference type="Gene3D" id="2.60.40.790">
    <property type="match status" value="1"/>
</dbReference>
<gene>
    <name evidence="5" type="ORF">HH303_00735</name>
</gene>
<feature type="compositionally biased region" description="Polar residues" evidence="3">
    <location>
        <begin position="1"/>
        <end position="11"/>
    </location>
</feature>
<accession>A0A7Y0HEI9</accession>
<evidence type="ECO:0000256" key="1">
    <source>
        <dbReference type="PROSITE-ProRule" id="PRU00285"/>
    </source>
</evidence>
<evidence type="ECO:0000256" key="2">
    <source>
        <dbReference type="RuleBase" id="RU003616"/>
    </source>
</evidence>
<feature type="domain" description="SHSP" evidence="4">
    <location>
        <begin position="78"/>
        <end position="191"/>
    </location>
</feature>
<organism evidence="5 6">
    <name type="scientific">Pacificispira spongiicola</name>
    <dbReference type="NCBI Taxonomy" id="2729598"/>
    <lineage>
        <taxon>Bacteria</taxon>
        <taxon>Pseudomonadati</taxon>
        <taxon>Pseudomonadota</taxon>
        <taxon>Alphaproteobacteria</taxon>
        <taxon>Rhodospirillales</taxon>
        <taxon>Rhodospirillaceae</taxon>
        <taxon>Pacificispira</taxon>
    </lineage>
</organism>
<evidence type="ECO:0000313" key="6">
    <source>
        <dbReference type="Proteomes" id="UP000539372"/>
    </source>
</evidence>
<name>A0A7Y0HEI9_9PROT</name>
<dbReference type="RefSeq" id="WP_169623294.1">
    <property type="nucleotide sequence ID" value="NZ_JABBNT010000001.1"/>
</dbReference>
<dbReference type="Proteomes" id="UP000539372">
    <property type="component" value="Unassembled WGS sequence"/>
</dbReference>
<reference evidence="5 6" key="1">
    <citation type="submission" date="2020-04" db="EMBL/GenBank/DDBJ databases">
        <title>Rhodospirillaceae bacterium KN72 isolated from deep sea.</title>
        <authorList>
            <person name="Zhang D.-C."/>
        </authorList>
    </citation>
    <scope>NUCLEOTIDE SEQUENCE [LARGE SCALE GENOMIC DNA]</scope>
    <source>
        <strain evidence="5 6">KN72</strain>
    </source>
</reference>
<sequence>MSQQEQVQPESAKTPVGKKPTVSSVEPSGQEFPNPLNPITALSPDAMFQPVRQMLDWMDAAFTSWPYRWDTMPRSVFGDLNALETRADIAETDDSVEISLEVPGISADDIDISVCGPLLTVHGEKKTESDRQDKNMRHVERHYGAFRRSFRIPDGVDSKQIEANFDSGVLTLHMPKDGKSSHPVKKVAVKS</sequence>
<protein>
    <submittedName>
        <fullName evidence="5">Hsp20/alpha crystallin family protein</fullName>
    </submittedName>
</protein>
<evidence type="ECO:0000259" key="4">
    <source>
        <dbReference type="PROSITE" id="PS01031"/>
    </source>
</evidence>